<dbReference type="Pfam" id="PF00486">
    <property type="entry name" value="Trans_reg_C"/>
    <property type="match status" value="1"/>
</dbReference>
<dbReference type="PANTHER" id="PTHR35807:SF1">
    <property type="entry name" value="TRANSCRIPTIONAL REGULATOR REDD"/>
    <property type="match status" value="1"/>
</dbReference>
<dbReference type="GO" id="GO:0003677">
    <property type="term" value="F:DNA binding"/>
    <property type="evidence" value="ECO:0007669"/>
    <property type="project" value="UniProtKB-UniRule"/>
</dbReference>
<name>A0A7K0BZ48_9ACTN</name>
<dbReference type="Gene3D" id="1.10.10.10">
    <property type="entry name" value="Winged helix-like DNA-binding domain superfamily/Winged helix DNA-binding domain"/>
    <property type="match status" value="1"/>
</dbReference>
<dbReference type="PROSITE" id="PS51755">
    <property type="entry name" value="OMPR_PHOB"/>
    <property type="match status" value="1"/>
</dbReference>
<evidence type="ECO:0000256" key="2">
    <source>
        <dbReference type="ARBA" id="ARBA00023015"/>
    </source>
</evidence>
<organism evidence="8 9">
    <name type="scientific">Actinomadura macrotermitis</name>
    <dbReference type="NCBI Taxonomy" id="2585200"/>
    <lineage>
        <taxon>Bacteria</taxon>
        <taxon>Bacillati</taxon>
        <taxon>Actinomycetota</taxon>
        <taxon>Actinomycetes</taxon>
        <taxon>Streptosporangiales</taxon>
        <taxon>Thermomonosporaceae</taxon>
        <taxon>Actinomadura</taxon>
    </lineage>
</organism>
<gene>
    <name evidence="8" type="ORF">ACRB68_45350</name>
</gene>
<dbReference type="GO" id="GO:0000160">
    <property type="term" value="P:phosphorelay signal transduction system"/>
    <property type="evidence" value="ECO:0007669"/>
    <property type="project" value="InterPro"/>
</dbReference>
<dbReference type="InterPro" id="IPR011990">
    <property type="entry name" value="TPR-like_helical_dom_sf"/>
</dbReference>
<dbReference type="InterPro" id="IPR002182">
    <property type="entry name" value="NB-ARC"/>
</dbReference>
<dbReference type="PRINTS" id="PR00364">
    <property type="entry name" value="DISEASERSIST"/>
</dbReference>
<comment type="caution">
    <text evidence="8">The sequence shown here is derived from an EMBL/GenBank/DDBJ whole genome shotgun (WGS) entry which is preliminary data.</text>
</comment>
<dbReference type="SUPFAM" id="SSF48452">
    <property type="entry name" value="TPR-like"/>
    <property type="match status" value="1"/>
</dbReference>
<dbReference type="AlphaFoldDB" id="A0A7K0BZ48"/>
<dbReference type="SMART" id="SM01043">
    <property type="entry name" value="BTAD"/>
    <property type="match status" value="1"/>
</dbReference>
<dbReference type="SUPFAM" id="SSF52540">
    <property type="entry name" value="P-loop containing nucleoside triphosphate hydrolases"/>
    <property type="match status" value="1"/>
</dbReference>
<feature type="region of interest" description="Disordered" evidence="6">
    <location>
        <begin position="271"/>
        <end position="294"/>
    </location>
</feature>
<keyword evidence="9" id="KW-1185">Reference proteome</keyword>
<dbReference type="InterPro" id="IPR027417">
    <property type="entry name" value="P-loop_NTPase"/>
</dbReference>
<evidence type="ECO:0000256" key="3">
    <source>
        <dbReference type="ARBA" id="ARBA00023125"/>
    </source>
</evidence>
<feature type="DNA-binding region" description="OmpR/PhoB-type" evidence="5">
    <location>
        <begin position="1"/>
        <end position="93"/>
    </location>
</feature>
<dbReference type="EMBL" id="WEGH01000003">
    <property type="protein sequence ID" value="MQY06447.1"/>
    <property type="molecule type" value="Genomic_DNA"/>
</dbReference>
<evidence type="ECO:0000313" key="8">
    <source>
        <dbReference type="EMBL" id="MQY06447.1"/>
    </source>
</evidence>
<evidence type="ECO:0000313" key="9">
    <source>
        <dbReference type="Proteomes" id="UP000487268"/>
    </source>
</evidence>
<dbReference type="CDD" id="cd15831">
    <property type="entry name" value="BTAD"/>
    <property type="match status" value="1"/>
</dbReference>
<evidence type="ECO:0000256" key="5">
    <source>
        <dbReference type="PROSITE-ProRule" id="PRU01091"/>
    </source>
</evidence>
<dbReference type="InterPro" id="IPR001867">
    <property type="entry name" value="OmpR/PhoB-type_DNA-bd"/>
</dbReference>
<proteinExistence type="inferred from homology"/>
<feature type="domain" description="OmpR/PhoB-type" evidence="7">
    <location>
        <begin position="1"/>
        <end position="93"/>
    </location>
</feature>
<comment type="similarity">
    <text evidence="1">Belongs to the AfsR/DnrI/RedD regulatory family.</text>
</comment>
<evidence type="ECO:0000256" key="1">
    <source>
        <dbReference type="ARBA" id="ARBA00005820"/>
    </source>
</evidence>
<dbReference type="SUPFAM" id="SSF46894">
    <property type="entry name" value="C-terminal effector domain of the bipartite response regulators"/>
    <property type="match status" value="1"/>
</dbReference>
<sequence>MRYRILGELVVEGTAGPVRIASARQRIVLSVLLLEAGRVVPVERLAAAVWDDDPPPSARSQIQICISALRRTLAGAGIGDAIRTRPPGYLIEVPGEELDLRVFDRLAAEGRGAEAEGRVADAADCYRRALELWRGEPFGGLDRAALNNAAVALTERRLGLVEQSMDVRLRLGEHHELIGELTALAAAHPLRERLRAQLMTALSRDGRSAEALAVYREGREQLVEELGLEPAPALRRLEQSILSGDPGFQPAELVPADITADVSTDISTGVTADRTGEAGAPGEISPAAAPPPGDAGDALPEAVLPVPRPAAEVAAPFVVPRPVVPAVPRFLPADIADFTGREELAAELGRRLEPDPAAPVPVVAISGQGGVGKTTLAVHVAHQVAARFPGGQLYTTLSGASQRPLAPVAALERLLRALGVTDPEIPPTLEERAELYRARLAGRRVLVVLDDAADEEQILPLLPGSGGSALLVTARRRLTSLPGAYRVDLGVFDVASGLALVRGIIGAARADAEPDAARALVRHCGGLPLALRIAAARAAAKPHWPLSRLVSRLADGERRRLDELAHGGLGIRSNIEVTYAGLGPGARRLFRRLALVPGGDFDAWVGEPLLEHGAVRAEDVLEELVDVRLVEVARGAVGVPRYRLHELVRAYAAERLAEEEPEPDRAAARRRLLGALLHLAEEARRRGPGGLVPLAGPSPRHPLPAPLVDALLADPLAWYERERPTLIEAVALAARAEPDGLGWELATGLAALFEVGKHHADWHATHEGALAAVRAAGERRGEAALLHSLGALALLEGRGADAAARWERAAEILADLGDAPGHALLRTLLKDLP</sequence>
<dbReference type="RefSeq" id="WP_194293417.1">
    <property type="nucleotide sequence ID" value="NZ_WEGH01000003.1"/>
</dbReference>
<keyword evidence="4" id="KW-0804">Transcription</keyword>
<dbReference type="SMART" id="SM00862">
    <property type="entry name" value="Trans_reg_C"/>
    <property type="match status" value="1"/>
</dbReference>
<dbReference type="InterPro" id="IPR036388">
    <property type="entry name" value="WH-like_DNA-bd_sf"/>
</dbReference>
<evidence type="ECO:0000256" key="4">
    <source>
        <dbReference type="ARBA" id="ARBA00023163"/>
    </source>
</evidence>
<dbReference type="Proteomes" id="UP000487268">
    <property type="component" value="Unassembled WGS sequence"/>
</dbReference>
<dbReference type="GO" id="GO:0006355">
    <property type="term" value="P:regulation of DNA-templated transcription"/>
    <property type="evidence" value="ECO:0007669"/>
    <property type="project" value="InterPro"/>
</dbReference>
<dbReference type="InterPro" id="IPR051677">
    <property type="entry name" value="AfsR-DnrI-RedD_regulator"/>
</dbReference>
<dbReference type="Pfam" id="PF25872">
    <property type="entry name" value="HTH_77"/>
    <property type="match status" value="1"/>
</dbReference>
<dbReference type="InterPro" id="IPR016032">
    <property type="entry name" value="Sig_transdc_resp-reg_C-effctor"/>
</dbReference>
<accession>A0A7K0BZ48</accession>
<evidence type="ECO:0000259" key="7">
    <source>
        <dbReference type="PROSITE" id="PS51755"/>
    </source>
</evidence>
<dbReference type="GO" id="GO:0043531">
    <property type="term" value="F:ADP binding"/>
    <property type="evidence" value="ECO:0007669"/>
    <property type="project" value="InterPro"/>
</dbReference>
<protein>
    <recommendedName>
        <fullName evidence="7">OmpR/PhoB-type domain-containing protein</fullName>
    </recommendedName>
</protein>
<dbReference type="Pfam" id="PF00931">
    <property type="entry name" value="NB-ARC"/>
    <property type="match status" value="1"/>
</dbReference>
<dbReference type="Gene3D" id="1.25.40.10">
    <property type="entry name" value="Tetratricopeptide repeat domain"/>
    <property type="match status" value="2"/>
</dbReference>
<dbReference type="Pfam" id="PF03704">
    <property type="entry name" value="BTAD"/>
    <property type="match status" value="1"/>
</dbReference>
<dbReference type="PANTHER" id="PTHR35807">
    <property type="entry name" value="TRANSCRIPTIONAL REGULATOR REDD-RELATED"/>
    <property type="match status" value="1"/>
</dbReference>
<dbReference type="InterPro" id="IPR058852">
    <property type="entry name" value="HTH_77"/>
</dbReference>
<keyword evidence="3 5" id="KW-0238">DNA-binding</keyword>
<dbReference type="InterPro" id="IPR005158">
    <property type="entry name" value="BTAD"/>
</dbReference>
<evidence type="ECO:0000256" key="6">
    <source>
        <dbReference type="SAM" id="MobiDB-lite"/>
    </source>
</evidence>
<dbReference type="Gene3D" id="3.40.50.300">
    <property type="entry name" value="P-loop containing nucleotide triphosphate hydrolases"/>
    <property type="match status" value="1"/>
</dbReference>
<reference evidence="8 9" key="1">
    <citation type="submission" date="2019-10" db="EMBL/GenBank/DDBJ databases">
        <title>Actinomadura rubteroloni sp. nov. and Actinomadura macrotermitis sp. nov., isolated from the gut of fungus growing-termite Macrotermes natalensis.</title>
        <authorList>
            <person name="Benndorf R."/>
            <person name="Martin K."/>
            <person name="Kuefner M."/>
            <person name="De Beer W."/>
            <person name="Kaster A.-K."/>
            <person name="Vollmers J."/>
            <person name="Poulsen M."/>
            <person name="Beemelmanns C."/>
        </authorList>
    </citation>
    <scope>NUCLEOTIDE SEQUENCE [LARGE SCALE GENOMIC DNA]</scope>
    <source>
        <strain evidence="8 9">RB68</strain>
    </source>
</reference>
<keyword evidence="2" id="KW-0805">Transcription regulation</keyword>